<keyword evidence="3" id="KW-1185">Reference proteome</keyword>
<protein>
    <submittedName>
        <fullName evidence="4">PAX-interacting protein 1</fullName>
    </submittedName>
</protein>
<sequence length="86" mass="9315">MQSVVQQQQQAQGVVAQPGPGRPPGAPPQQAQRPTYPSGATPQPPPQYAYPTGQPAGYPQAQSAQAAAYQQQMYQRQQQVRVFQVL</sequence>
<dbReference type="EMBL" id="UZAF01016722">
    <property type="protein sequence ID" value="VDO32890.1"/>
    <property type="molecule type" value="Genomic_DNA"/>
</dbReference>
<evidence type="ECO:0000313" key="4">
    <source>
        <dbReference type="WBParaSite" id="HPLM_0000776201-mRNA-1"/>
    </source>
</evidence>
<accession>A0A0N4WBE2</accession>
<dbReference type="Proteomes" id="UP000268014">
    <property type="component" value="Unassembled WGS sequence"/>
</dbReference>
<organism evidence="4">
    <name type="scientific">Haemonchus placei</name>
    <name type="common">Barber's pole worm</name>
    <dbReference type="NCBI Taxonomy" id="6290"/>
    <lineage>
        <taxon>Eukaryota</taxon>
        <taxon>Metazoa</taxon>
        <taxon>Ecdysozoa</taxon>
        <taxon>Nematoda</taxon>
        <taxon>Chromadorea</taxon>
        <taxon>Rhabditida</taxon>
        <taxon>Rhabditina</taxon>
        <taxon>Rhabditomorpha</taxon>
        <taxon>Strongyloidea</taxon>
        <taxon>Trichostrongylidae</taxon>
        <taxon>Haemonchus</taxon>
    </lineage>
</organism>
<dbReference type="AlphaFoldDB" id="A0A0N4WBE2"/>
<feature type="compositionally biased region" description="Low complexity" evidence="1">
    <location>
        <begin position="49"/>
        <end position="61"/>
    </location>
</feature>
<reference evidence="2 3" key="2">
    <citation type="submission" date="2018-11" db="EMBL/GenBank/DDBJ databases">
        <authorList>
            <consortium name="Pathogen Informatics"/>
        </authorList>
    </citation>
    <scope>NUCLEOTIDE SEQUENCE [LARGE SCALE GENOMIC DNA]</scope>
    <source>
        <strain evidence="2 3">MHpl1</strain>
    </source>
</reference>
<evidence type="ECO:0000313" key="2">
    <source>
        <dbReference type="EMBL" id="VDO32890.1"/>
    </source>
</evidence>
<dbReference type="WBParaSite" id="HPLM_0000776201-mRNA-1">
    <property type="protein sequence ID" value="HPLM_0000776201-mRNA-1"/>
    <property type="gene ID" value="HPLM_0000776201"/>
</dbReference>
<proteinExistence type="predicted"/>
<gene>
    <name evidence="2" type="ORF">HPLM_LOCUS7754</name>
</gene>
<feature type="region of interest" description="Disordered" evidence="1">
    <location>
        <begin position="1"/>
        <end position="61"/>
    </location>
</feature>
<name>A0A0N4WBE2_HAEPC</name>
<evidence type="ECO:0000256" key="1">
    <source>
        <dbReference type="SAM" id="MobiDB-lite"/>
    </source>
</evidence>
<evidence type="ECO:0000313" key="3">
    <source>
        <dbReference type="Proteomes" id="UP000268014"/>
    </source>
</evidence>
<dbReference type="OMA" id="LMVMLPA"/>
<feature type="compositionally biased region" description="Low complexity" evidence="1">
    <location>
        <begin position="1"/>
        <end position="19"/>
    </location>
</feature>
<reference evidence="4" key="1">
    <citation type="submission" date="2017-02" db="UniProtKB">
        <authorList>
            <consortium name="WormBaseParasite"/>
        </authorList>
    </citation>
    <scope>IDENTIFICATION</scope>
</reference>